<gene>
    <name evidence="5" type="ORF">D917_03742</name>
</gene>
<sequence length="386" mass="43202">MSKVKSLSLPKKLDLGKRRLIKLLDELDQLLEERAALREIEEQLRTSEEHYRQVEESQEEFETTLNDDEVDSAMDEWAKFRQSFRQSKAKAQTLIDELRAVDVFLRNQAELMQHSHRPSSLVSSGMPSSVAQTPQKTTNIGEHGKTATHLQVAVTDRCLVCRGSHRASDCPVIWKAAGEDEKLKNGNSGEPRTSRLSEMPSDPPLEKDQRRGEANPVNVNLASRIKSGRARLQIVRAFAHGNGDRRMDVNCLFDTGAERSFIREDVAQELGLRGEKLSVTVHGFGGGSKELQESMLVHFHLSPLSGGPRKLIEALTTTTLCDDIFQPRISARGWPHLRDLGLADEEEEELTVHVVIGVDHFFRMLGSTIVRAGDDDPVAVEICLGW</sequence>
<dbReference type="Gene3D" id="2.40.70.10">
    <property type="entry name" value="Acid Proteases"/>
    <property type="match status" value="1"/>
</dbReference>
<comment type="caution">
    <text evidence="5">The sequence shown here is derived from an EMBL/GenBank/DDBJ whole genome shotgun (WGS) entry which is preliminary data.</text>
</comment>
<dbReference type="SUPFAM" id="SSF50630">
    <property type="entry name" value="Acid proteases"/>
    <property type="match status" value="1"/>
</dbReference>
<keyword evidence="2" id="KW-0175">Coiled coil</keyword>
<dbReference type="InterPro" id="IPR001995">
    <property type="entry name" value="Peptidase_A2_cat"/>
</dbReference>
<dbReference type="EMBL" id="LVZM01022175">
    <property type="protein sequence ID" value="OUC40890.1"/>
    <property type="molecule type" value="Genomic_DNA"/>
</dbReference>
<feature type="domain" description="Peptidase A2" evidence="4">
    <location>
        <begin position="249"/>
        <end position="286"/>
    </location>
</feature>
<organism evidence="5 6">
    <name type="scientific">Trichinella nativa</name>
    <dbReference type="NCBI Taxonomy" id="6335"/>
    <lineage>
        <taxon>Eukaryota</taxon>
        <taxon>Metazoa</taxon>
        <taxon>Ecdysozoa</taxon>
        <taxon>Nematoda</taxon>
        <taxon>Enoplea</taxon>
        <taxon>Dorylaimia</taxon>
        <taxon>Trichinellida</taxon>
        <taxon>Trichinellidae</taxon>
        <taxon>Trichinella</taxon>
    </lineage>
</organism>
<dbReference type="AlphaFoldDB" id="A0A1Y3E893"/>
<feature type="non-terminal residue" evidence="5">
    <location>
        <position position="386"/>
    </location>
</feature>
<dbReference type="PANTHER" id="PTHR47331:SF5">
    <property type="entry name" value="RIBONUCLEASE H"/>
    <property type="match status" value="1"/>
</dbReference>
<dbReference type="GO" id="GO:0006508">
    <property type="term" value="P:proteolysis"/>
    <property type="evidence" value="ECO:0007669"/>
    <property type="project" value="InterPro"/>
</dbReference>
<accession>A0A1Y3E893</accession>
<proteinExistence type="predicted"/>
<feature type="region of interest" description="Disordered" evidence="3">
    <location>
        <begin position="181"/>
        <end position="214"/>
    </location>
</feature>
<evidence type="ECO:0000256" key="2">
    <source>
        <dbReference type="SAM" id="Coils"/>
    </source>
</evidence>
<dbReference type="Proteomes" id="UP000243006">
    <property type="component" value="Unassembled WGS sequence"/>
</dbReference>
<protein>
    <recommendedName>
        <fullName evidence="4">Peptidase A2 domain-containing protein</fullName>
    </recommendedName>
</protein>
<dbReference type="Pfam" id="PF13650">
    <property type="entry name" value="Asp_protease_2"/>
    <property type="match status" value="1"/>
</dbReference>
<name>A0A1Y3E893_9BILA</name>
<dbReference type="GO" id="GO:0004190">
    <property type="term" value="F:aspartic-type endopeptidase activity"/>
    <property type="evidence" value="ECO:0007669"/>
    <property type="project" value="InterPro"/>
</dbReference>
<evidence type="ECO:0000313" key="6">
    <source>
        <dbReference type="Proteomes" id="UP000243006"/>
    </source>
</evidence>
<dbReference type="InterPro" id="IPR021109">
    <property type="entry name" value="Peptidase_aspartic_dom_sf"/>
</dbReference>
<reference evidence="5 6" key="1">
    <citation type="submission" date="2015-04" db="EMBL/GenBank/DDBJ databases">
        <title>Draft genome of the roundworm Trichinella nativa.</title>
        <authorList>
            <person name="Mitreva M."/>
        </authorList>
    </citation>
    <scope>NUCLEOTIDE SEQUENCE [LARGE SCALE GENOMIC DNA]</scope>
    <source>
        <strain evidence="5 6">ISS45</strain>
    </source>
</reference>
<dbReference type="PROSITE" id="PS50175">
    <property type="entry name" value="ASP_PROT_RETROV"/>
    <property type="match status" value="1"/>
</dbReference>
<feature type="compositionally biased region" description="Polar residues" evidence="3">
    <location>
        <begin position="185"/>
        <end position="196"/>
    </location>
</feature>
<evidence type="ECO:0000256" key="1">
    <source>
        <dbReference type="ARBA" id="ARBA00022801"/>
    </source>
</evidence>
<feature type="compositionally biased region" description="Basic and acidic residues" evidence="3">
    <location>
        <begin position="204"/>
        <end position="213"/>
    </location>
</feature>
<feature type="coiled-coil region" evidence="2">
    <location>
        <begin position="13"/>
        <end position="60"/>
    </location>
</feature>
<keyword evidence="1" id="KW-0378">Hydrolase</keyword>
<dbReference type="PANTHER" id="PTHR47331">
    <property type="entry name" value="PHD-TYPE DOMAIN-CONTAINING PROTEIN"/>
    <property type="match status" value="1"/>
</dbReference>
<evidence type="ECO:0000259" key="4">
    <source>
        <dbReference type="PROSITE" id="PS50175"/>
    </source>
</evidence>
<evidence type="ECO:0000256" key="3">
    <source>
        <dbReference type="SAM" id="MobiDB-lite"/>
    </source>
</evidence>
<evidence type="ECO:0000313" key="5">
    <source>
        <dbReference type="EMBL" id="OUC40890.1"/>
    </source>
</evidence>